<feature type="compositionally biased region" description="Low complexity" evidence="1">
    <location>
        <begin position="49"/>
        <end position="60"/>
    </location>
</feature>
<feature type="region of interest" description="Disordered" evidence="1">
    <location>
        <begin position="45"/>
        <end position="67"/>
    </location>
</feature>
<keyword evidence="3" id="KW-1185">Reference proteome</keyword>
<dbReference type="AlphaFoldDB" id="A0A2R6S6W0"/>
<comment type="caution">
    <text evidence="2">The sequence shown here is derived from an EMBL/GenBank/DDBJ whole genome shotgun (WGS) entry which is preliminary data.</text>
</comment>
<evidence type="ECO:0000313" key="3">
    <source>
        <dbReference type="Proteomes" id="UP000186601"/>
    </source>
</evidence>
<name>A0A2R6S6W0_9APHY</name>
<proteinExistence type="predicted"/>
<gene>
    <name evidence="2" type="ORF">PHLCEN_2v221</name>
</gene>
<dbReference type="EMBL" id="MLYV02000017">
    <property type="protein sequence ID" value="PSS37929.1"/>
    <property type="molecule type" value="Genomic_DNA"/>
</dbReference>
<organism evidence="2 3">
    <name type="scientific">Hermanssonia centrifuga</name>
    <dbReference type="NCBI Taxonomy" id="98765"/>
    <lineage>
        <taxon>Eukaryota</taxon>
        <taxon>Fungi</taxon>
        <taxon>Dikarya</taxon>
        <taxon>Basidiomycota</taxon>
        <taxon>Agaricomycotina</taxon>
        <taxon>Agaricomycetes</taxon>
        <taxon>Polyporales</taxon>
        <taxon>Meruliaceae</taxon>
        <taxon>Hermanssonia</taxon>
    </lineage>
</organism>
<dbReference type="Proteomes" id="UP000186601">
    <property type="component" value="Unassembled WGS sequence"/>
</dbReference>
<protein>
    <submittedName>
        <fullName evidence="2">Uncharacterized protein</fullName>
    </submittedName>
</protein>
<evidence type="ECO:0000256" key="1">
    <source>
        <dbReference type="SAM" id="MobiDB-lite"/>
    </source>
</evidence>
<evidence type="ECO:0000313" key="2">
    <source>
        <dbReference type="EMBL" id="PSS37929.1"/>
    </source>
</evidence>
<sequence>MSYLSIESSTRPITASNTDVAAISSSIAGVGTNIPLDDNRRLSGLNKANTVSNSGNNTNGIHEPKWNADTREAIVPPTDDMASQSQPSLVPFVELDAQRGGGSDTDLVGVPRMILNQILARLAQPEGRLEDEELPRYES</sequence>
<accession>A0A2R6S6W0</accession>
<reference evidence="2 3" key="1">
    <citation type="submission" date="2018-02" db="EMBL/GenBank/DDBJ databases">
        <title>Genome sequence of the basidiomycete white-rot fungus Phlebia centrifuga.</title>
        <authorList>
            <person name="Granchi Z."/>
            <person name="Peng M."/>
            <person name="de Vries R.P."/>
            <person name="Hilden K."/>
            <person name="Makela M.R."/>
            <person name="Grigoriev I."/>
            <person name="Riley R."/>
        </authorList>
    </citation>
    <scope>NUCLEOTIDE SEQUENCE [LARGE SCALE GENOMIC DNA]</scope>
    <source>
        <strain evidence="2 3">FBCC195</strain>
    </source>
</reference>